<feature type="region of interest" description="Disordered" evidence="1">
    <location>
        <begin position="311"/>
        <end position="353"/>
    </location>
</feature>
<dbReference type="InterPro" id="IPR006631">
    <property type="entry name" value="DM4_12"/>
</dbReference>
<dbReference type="EMBL" id="JBBCAQ010000018">
    <property type="protein sequence ID" value="KAK7595569.1"/>
    <property type="molecule type" value="Genomic_DNA"/>
</dbReference>
<dbReference type="AlphaFoldDB" id="A0AAN9TX19"/>
<feature type="compositionally biased region" description="Basic and acidic residues" evidence="1">
    <location>
        <begin position="342"/>
        <end position="353"/>
    </location>
</feature>
<evidence type="ECO:0000256" key="1">
    <source>
        <dbReference type="SAM" id="MobiDB-lite"/>
    </source>
</evidence>
<comment type="caution">
    <text evidence="2">The sequence shown here is derived from an EMBL/GenBank/DDBJ whole genome shotgun (WGS) entry which is preliminary data.</text>
</comment>
<evidence type="ECO:0000313" key="3">
    <source>
        <dbReference type="Proteomes" id="UP001367676"/>
    </source>
</evidence>
<proteinExistence type="predicted"/>
<protein>
    <submittedName>
        <fullName evidence="2">Uncharacterized protein</fullName>
    </submittedName>
</protein>
<dbReference type="Proteomes" id="UP001367676">
    <property type="component" value="Unassembled WGS sequence"/>
</dbReference>
<dbReference type="SMART" id="SM00718">
    <property type="entry name" value="DM4_12"/>
    <property type="match status" value="1"/>
</dbReference>
<dbReference type="PANTHER" id="PTHR21398:SF6">
    <property type="entry name" value="AGAP007094-PA"/>
    <property type="match status" value="1"/>
</dbReference>
<accession>A0AAN9TX19</accession>
<name>A0AAN9TX19_9HEMI</name>
<evidence type="ECO:0000313" key="2">
    <source>
        <dbReference type="EMBL" id="KAK7595569.1"/>
    </source>
</evidence>
<gene>
    <name evidence="2" type="ORF">V9T40_013394</name>
</gene>
<organism evidence="2 3">
    <name type="scientific">Parthenolecanium corni</name>
    <dbReference type="NCBI Taxonomy" id="536013"/>
    <lineage>
        <taxon>Eukaryota</taxon>
        <taxon>Metazoa</taxon>
        <taxon>Ecdysozoa</taxon>
        <taxon>Arthropoda</taxon>
        <taxon>Hexapoda</taxon>
        <taxon>Insecta</taxon>
        <taxon>Pterygota</taxon>
        <taxon>Neoptera</taxon>
        <taxon>Paraneoptera</taxon>
        <taxon>Hemiptera</taxon>
        <taxon>Sternorrhyncha</taxon>
        <taxon>Coccoidea</taxon>
        <taxon>Coccidae</taxon>
        <taxon>Parthenolecanium</taxon>
    </lineage>
</organism>
<dbReference type="PANTHER" id="PTHR21398">
    <property type="entry name" value="AGAP007094-PA"/>
    <property type="match status" value="1"/>
</dbReference>
<keyword evidence="3" id="KW-1185">Reference proteome</keyword>
<sequence length="353" mass="39516">MSRWSLEPVPHFAMYVKNESSTMDVHDESTGSAGAHHSCIFLAMCQADARLGRLKFFNEQGVQRMEIGRMRAWLVGLLAAALFQILDSTGEGLDPSQKPHSRQKRLLWITTDGRLALPPGTHLTITPSLSLPFVRYPPDGFLSNMSISLPFSIDFDLLGLTDNQNPYGVLPPLLGRSLGRKAGSYFADYVAQFLERKRTARSVPPSPKHSQFHGGERALLYTIVEDLLASFGMDGKACLLRAICEVHSHSSMQKFGLVGEIVELFFSASKSPFAELLDEYVQAEMTGRDKRECWPYYKDCPKSLFQPVHNKYTNDEHGDPSAVDDTENQIDTGNESPPEVKINVDQRNRNYAM</sequence>
<dbReference type="Pfam" id="PF07841">
    <property type="entry name" value="DM4_12"/>
    <property type="match status" value="1"/>
</dbReference>
<reference evidence="2 3" key="1">
    <citation type="submission" date="2024-03" db="EMBL/GenBank/DDBJ databases">
        <title>Adaptation during the transition from Ophiocordyceps entomopathogen to insect associate is accompanied by gene loss and intensified selection.</title>
        <authorList>
            <person name="Ward C.M."/>
            <person name="Onetto C.A."/>
            <person name="Borneman A.R."/>
        </authorList>
    </citation>
    <scope>NUCLEOTIDE SEQUENCE [LARGE SCALE GENOMIC DNA]</scope>
    <source>
        <strain evidence="2">AWRI1</strain>
        <tissue evidence="2">Single Adult Female</tissue>
    </source>
</reference>